<dbReference type="EMBL" id="BAABGA010000066">
    <property type="protein sequence ID" value="GAA4463775.1"/>
    <property type="molecule type" value="Genomic_DNA"/>
</dbReference>
<dbReference type="RefSeq" id="WP_345326394.1">
    <property type="nucleotide sequence ID" value="NZ_BAABGA010000066.1"/>
</dbReference>
<name>A0ABP8NDH5_9BACT</name>
<dbReference type="PANTHER" id="PTHR43398:SF1">
    <property type="entry name" value="DOLICHOL-PHOSPHATE MANNOSYLTRANSFERASE SUBUNIT 1"/>
    <property type="match status" value="1"/>
</dbReference>
<dbReference type="Pfam" id="PF00535">
    <property type="entry name" value="Glycos_transf_2"/>
    <property type="match status" value="1"/>
</dbReference>
<feature type="domain" description="Glycosyltransferase 2-like" evidence="4">
    <location>
        <begin position="21"/>
        <end position="187"/>
    </location>
</feature>
<dbReference type="InterPro" id="IPR039528">
    <property type="entry name" value="DPM1-like"/>
</dbReference>
<dbReference type="Gene3D" id="3.90.550.10">
    <property type="entry name" value="Spore Coat Polysaccharide Biosynthesis Protein SpsA, Chain A"/>
    <property type="match status" value="1"/>
</dbReference>
<keyword evidence="6" id="KW-1185">Reference proteome</keyword>
<evidence type="ECO:0000256" key="1">
    <source>
        <dbReference type="ARBA" id="ARBA00006739"/>
    </source>
</evidence>
<keyword evidence="3" id="KW-0808">Transferase</keyword>
<dbReference type="PANTHER" id="PTHR43398">
    <property type="entry name" value="DOLICHOL-PHOSPHATE MANNOSYLTRANSFERASE SUBUNIT 1"/>
    <property type="match status" value="1"/>
</dbReference>
<sequence>MSEAANPLSNPTQDPRCRVLVGVCTYNEASNIATMIERLRASLPEADLLIVDDNSPDGTAGIASDLARVDPQVRVTVREHERGLGSAIRCAMSDAIEHSYDYFLNLDGDLSHDPAQLPALLERATANSEIDVVVGSRYVTGGKIVGWPLRRRIMSRMVNSFATLCLRLPVKDCSGSMRCYRVDSLRRLNLGDWNCRGYALLEELLVLMDRRNAVMAEVPITFTERQRGQSKLTFREAARSAFQIFRLAFK</sequence>
<dbReference type="SUPFAM" id="SSF53448">
    <property type="entry name" value="Nucleotide-diphospho-sugar transferases"/>
    <property type="match status" value="1"/>
</dbReference>
<evidence type="ECO:0000313" key="6">
    <source>
        <dbReference type="Proteomes" id="UP001500840"/>
    </source>
</evidence>
<evidence type="ECO:0000313" key="5">
    <source>
        <dbReference type="EMBL" id="GAA4463775.1"/>
    </source>
</evidence>
<dbReference type="InterPro" id="IPR029044">
    <property type="entry name" value="Nucleotide-diphossugar_trans"/>
</dbReference>
<evidence type="ECO:0000256" key="2">
    <source>
        <dbReference type="ARBA" id="ARBA00022676"/>
    </source>
</evidence>
<organism evidence="5 6">
    <name type="scientific">Novipirellula rosea</name>
    <dbReference type="NCBI Taxonomy" id="1031540"/>
    <lineage>
        <taxon>Bacteria</taxon>
        <taxon>Pseudomonadati</taxon>
        <taxon>Planctomycetota</taxon>
        <taxon>Planctomycetia</taxon>
        <taxon>Pirellulales</taxon>
        <taxon>Pirellulaceae</taxon>
        <taxon>Novipirellula</taxon>
    </lineage>
</organism>
<evidence type="ECO:0000256" key="3">
    <source>
        <dbReference type="ARBA" id="ARBA00022679"/>
    </source>
</evidence>
<accession>A0ABP8NDH5</accession>
<keyword evidence="2" id="KW-0328">Glycosyltransferase</keyword>
<gene>
    <name evidence="5" type="ORF">GCM10023156_49280</name>
</gene>
<dbReference type="Proteomes" id="UP001500840">
    <property type="component" value="Unassembled WGS sequence"/>
</dbReference>
<protein>
    <submittedName>
        <fullName evidence="5">Polyprenol monophosphomannose synthase</fullName>
    </submittedName>
</protein>
<reference evidence="6" key="1">
    <citation type="journal article" date="2019" name="Int. J. Syst. Evol. Microbiol.">
        <title>The Global Catalogue of Microorganisms (GCM) 10K type strain sequencing project: providing services to taxonomists for standard genome sequencing and annotation.</title>
        <authorList>
            <consortium name="The Broad Institute Genomics Platform"/>
            <consortium name="The Broad Institute Genome Sequencing Center for Infectious Disease"/>
            <person name="Wu L."/>
            <person name="Ma J."/>
        </authorList>
    </citation>
    <scope>NUCLEOTIDE SEQUENCE [LARGE SCALE GENOMIC DNA]</scope>
    <source>
        <strain evidence="6">JCM 17759</strain>
    </source>
</reference>
<evidence type="ECO:0000259" key="4">
    <source>
        <dbReference type="Pfam" id="PF00535"/>
    </source>
</evidence>
<comment type="caution">
    <text evidence="5">The sequence shown here is derived from an EMBL/GenBank/DDBJ whole genome shotgun (WGS) entry which is preliminary data.</text>
</comment>
<comment type="similarity">
    <text evidence="1">Belongs to the glycosyltransferase 2 family.</text>
</comment>
<dbReference type="CDD" id="cd06442">
    <property type="entry name" value="DPM1_like"/>
    <property type="match status" value="1"/>
</dbReference>
<proteinExistence type="inferred from homology"/>
<dbReference type="InterPro" id="IPR001173">
    <property type="entry name" value="Glyco_trans_2-like"/>
</dbReference>